<protein>
    <submittedName>
        <fullName evidence="1">Uncharacterized protein</fullName>
    </submittedName>
</protein>
<dbReference type="Proteomes" id="UP001066276">
    <property type="component" value="Chromosome 4_2"/>
</dbReference>
<organism evidence="1 2">
    <name type="scientific">Pleurodeles waltl</name>
    <name type="common">Iberian ribbed newt</name>
    <dbReference type="NCBI Taxonomy" id="8319"/>
    <lineage>
        <taxon>Eukaryota</taxon>
        <taxon>Metazoa</taxon>
        <taxon>Chordata</taxon>
        <taxon>Craniata</taxon>
        <taxon>Vertebrata</taxon>
        <taxon>Euteleostomi</taxon>
        <taxon>Amphibia</taxon>
        <taxon>Batrachia</taxon>
        <taxon>Caudata</taxon>
        <taxon>Salamandroidea</taxon>
        <taxon>Salamandridae</taxon>
        <taxon>Pleurodelinae</taxon>
        <taxon>Pleurodeles</taxon>
    </lineage>
</organism>
<comment type="caution">
    <text evidence="1">The sequence shown here is derived from an EMBL/GenBank/DDBJ whole genome shotgun (WGS) entry which is preliminary data.</text>
</comment>
<evidence type="ECO:0000313" key="1">
    <source>
        <dbReference type="EMBL" id="KAJ1167112.1"/>
    </source>
</evidence>
<keyword evidence="2" id="KW-1185">Reference proteome</keyword>
<dbReference type="AlphaFoldDB" id="A0AAV7SSQ2"/>
<dbReference type="EMBL" id="JANPWB010000008">
    <property type="protein sequence ID" value="KAJ1167112.1"/>
    <property type="molecule type" value="Genomic_DNA"/>
</dbReference>
<sequence length="199" mass="21542">MTIYIWSPWGRGLAAGQDARHRVRLCRAPGRLFVIFILQAVQAGAGLGDTLGEPLRRFGRRESAVEAGAAAWIRAGGPDGGFRPRAQFERRGGLMPLQVSVLCREQECARSPDRWLGRASALAALVPLEASAAPRLKRLAWARGPSDFVSLLLLVAPGLGWPGNADGCARSRPSAEYWISPERRGTDLRIVAAGGTRHR</sequence>
<accession>A0AAV7SSQ2</accession>
<name>A0AAV7SSQ2_PLEWA</name>
<reference evidence="1" key="1">
    <citation type="journal article" date="2022" name="bioRxiv">
        <title>Sequencing and chromosome-scale assembly of the giantPleurodeles waltlgenome.</title>
        <authorList>
            <person name="Brown T."/>
            <person name="Elewa A."/>
            <person name="Iarovenko S."/>
            <person name="Subramanian E."/>
            <person name="Araus A.J."/>
            <person name="Petzold A."/>
            <person name="Susuki M."/>
            <person name="Suzuki K.-i.T."/>
            <person name="Hayashi T."/>
            <person name="Toyoda A."/>
            <person name="Oliveira C."/>
            <person name="Osipova E."/>
            <person name="Leigh N.D."/>
            <person name="Simon A."/>
            <person name="Yun M.H."/>
        </authorList>
    </citation>
    <scope>NUCLEOTIDE SEQUENCE</scope>
    <source>
        <strain evidence="1">20211129_DDA</strain>
        <tissue evidence="1">Liver</tissue>
    </source>
</reference>
<gene>
    <name evidence="1" type="ORF">NDU88_007505</name>
</gene>
<evidence type="ECO:0000313" key="2">
    <source>
        <dbReference type="Proteomes" id="UP001066276"/>
    </source>
</evidence>
<proteinExistence type="predicted"/>